<feature type="disulfide bond" evidence="13">
    <location>
        <begin position="1798"/>
        <end position="1816"/>
    </location>
</feature>
<dbReference type="PROSITE" id="PS50026">
    <property type="entry name" value="EGF_3"/>
    <property type="match status" value="1"/>
</dbReference>
<feature type="domain" description="MAM" evidence="16">
    <location>
        <begin position="161"/>
        <end position="318"/>
    </location>
</feature>
<feature type="domain" description="MAM" evidence="16">
    <location>
        <begin position="754"/>
        <end position="918"/>
    </location>
</feature>
<feature type="domain" description="MAM" evidence="16">
    <location>
        <begin position="1412"/>
        <end position="1572"/>
    </location>
</feature>
<evidence type="ECO:0000256" key="9">
    <source>
        <dbReference type="ARBA" id="ARBA00077764"/>
    </source>
</evidence>
<feature type="disulfide bond" evidence="13">
    <location>
        <begin position="2029"/>
        <end position="2044"/>
    </location>
</feature>
<evidence type="ECO:0000313" key="17">
    <source>
        <dbReference type="Ensembl" id="ENSCCEP00000015720.1"/>
    </source>
</evidence>
<dbReference type="Gene3D" id="3.40.50.300">
    <property type="entry name" value="P-loop containing nucleotide triphosphate hydrolases"/>
    <property type="match status" value="1"/>
</dbReference>
<dbReference type="PROSITE" id="PS51417">
    <property type="entry name" value="ARF"/>
    <property type="match status" value="1"/>
</dbReference>
<keyword evidence="2" id="KW-0677">Repeat</keyword>
<keyword evidence="18" id="KW-1185">Reference proteome</keyword>
<feature type="domain" description="MAM" evidence="16">
    <location>
        <begin position="1833"/>
        <end position="1998"/>
    </location>
</feature>
<feature type="binding site" evidence="10">
    <location>
        <position position="32"/>
    </location>
    <ligand>
        <name>GTP</name>
        <dbReference type="ChEBI" id="CHEBI:37565"/>
    </ligand>
</feature>
<dbReference type="InterPro" id="IPR006689">
    <property type="entry name" value="Small_GTPase_ARF/SAR"/>
</dbReference>
<dbReference type="PANTHER" id="PTHR23282">
    <property type="entry name" value="APICAL ENDOSOMAL GLYCOPROTEIN PRECURSOR"/>
    <property type="match status" value="1"/>
</dbReference>
<dbReference type="GO" id="GO:0046872">
    <property type="term" value="F:metal ion binding"/>
    <property type="evidence" value="ECO:0007669"/>
    <property type="project" value="UniProtKB-KW"/>
</dbReference>
<evidence type="ECO:0000256" key="8">
    <source>
        <dbReference type="ARBA" id="ARBA00072405"/>
    </source>
</evidence>
<dbReference type="PROSITE" id="PS01209">
    <property type="entry name" value="LDLRA_1"/>
    <property type="match status" value="5"/>
</dbReference>
<feature type="domain" description="MAM" evidence="16">
    <location>
        <begin position="323"/>
        <end position="487"/>
    </location>
</feature>
<feature type="disulfide bond" evidence="13">
    <location>
        <begin position="1810"/>
        <end position="1825"/>
    </location>
</feature>
<dbReference type="InterPro" id="IPR027417">
    <property type="entry name" value="P-loop_NTPase"/>
</dbReference>
<feature type="disulfide bond" evidence="13">
    <location>
        <begin position="1378"/>
        <end position="1396"/>
    </location>
</feature>
<feature type="domain" description="MAM" evidence="16">
    <location>
        <begin position="525"/>
        <end position="690"/>
    </location>
</feature>
<comment type="caution">
    <text evidence="12">Lacks conserved residue(s) required for the propagation of feature annotation.</text>
</comment>
<dbReference type="CDD" id="cd06263">
    <property type="entry name" value="MAM"/>
    <property type="match status" value="8"/>
</dbReference>
<dbReference type="InterPro" id="IPR023415">
    <property type="entry name" value="LDLR_class-A_CS"/>
</dbReference>
<dbReference type="Pfam" id="PF00629">
    <property type="entry name" value="MAM"/>
    <property type="match status" value="9"/>
</dbReference>
<feature type="disulfide bond" evidence="13">
    <location>
        <begin position="737"/>
        <end position="752"/>
    </location>
</feature>
<keyword evidence="4 10" id="KW-0342">GTP-binding</keyword>
<evidence type="ECO:0000256" key="5">
    <source>
        <dbReference type="ARBA" id="ARBA00023157"/>
    </source>
</evidence>
<evidence type="ECO:0000256" key="4">
    <source>
        <dbReference type="ARBA" id="ARBA00023134"/>
    </source>
</evidence>
<dbReference type="Pfam" id="PF00025">
    <property type="entry name" value="Arf"/>
    <property type="match status" value="1"/>
</dbReference>
<feature type="disulfide bond" evidence="13">
    <location>
        <begin position="2064"/>
        <end position="2082"/>
    </location>
</feature>
<feature type="domain" description="MAM" evidence="16">
    <location>
        <begin position="1190"/>
        <end position="1363"/>
    </location>
</feature>
<evidence type="ECO:0000256" key="13">
    <source>
        <dbReference type="PROSITE-ProRule" id="PRU00124"/>
    </source>
</evidence>
<evidence type="ECO:0000256" key="11">
    <source>
        <dbReference type="PIRSR" id="PIRSR606689-2"/>
    </source>
</evidence>
<dbReference type="SUPFAM" id="SSF49899">
    <property type="entry name" value="Concanavalin A-like lectins/glucanases"/>
    <property type="match status" value="9"/>
</dbReference>
<feature type="disulfide bond" evidence="13">
    <location>
        <begin position="1172"/>
        <end position="1187"/>
    </location>
</feature>
<evidence type="ECO:0000256" key="3">
    <source>
        <dbReference type="ARBA" id="ARBA00022741"/>
    </source>
</evidence>
<evidence type="ECO:0000256" key="6">
    <source>
        <dbReference type="ARBA" id="ARBA00054077"/>
    </source>
</evidence>
<dbReference type="Pfam" id="PF00057">
    <property type="entry name" value="Ldl_recept_a"/>
    <property type="match status" value="7"/>
</dbReference>
<feature type="binding site" evidence="11">
    <location>
        <position position="10"/>
    </location>
    <ligand>
        <name>Mg(2+)</name>
        <dbReference type="ChEBI" id="CHEBI:18420"/>
    </ligand>
</feature>
<feature type="disulfide bond" evidence="13">
    <location>
        <begin position="1371"/>
        <end position="1383"/>
    </location>
</feature>
<comment type="subunit">
    <text evidence="7">Interacts with ARL14EP.</text>
</comment>
<dbReference type="GO" id="GO:0005525">
    <property type="term" value="F:GTP binding"/>
    <property type="evidence" value="ECO:0007669"/>
    <property type="project" value="UniProtKB-KW"/>
</dbReference>
<dbReference type="FunFam" id="3.40.50.300:FF:000412">
    <property type="entry name" value="ADP-ribosylation factor 1"/>
    <property type="match status" value="1"/>
</dbReference>
<dbReference type="InterPro" id="IPR013320">
    <property type="entry name" value="ConA-like_dom_sf"/>
</dbReference>
<keyword evidence="3 10" id="KW-0547">Nucleotide-binding</keyword>
<feature type="domain" description="MAM" evidence="16">
    <location>
        <begin position="965"/>
        <end position="1126"/>
    </location>
</feature>
<dbReference type="GO" id="GO:0003924">
    <property type="term" value="F:GTPase activity"/>
    <property type="evidence" value="ECO:0007669"/>
    <property type="project" value="InterPro"/>
</dbReference>
<dbReference type="InterPro" id="IPR000742">
    <property type="entry name" value="EGF"/>
</dbReference>
<name>A0A8C0V220_CYACU</name>
<dbReference type="SMART" id="SM00177">
    <property type="entry name" value="ARF"/>
    <property type="match status" value="1"/>
</dbReference>
<dbReference type="GO" id="GO:0016020">
    <property type="term" value="C:membrane"/>
    <property type="evidence" value="ECO:0007669"/>
    <property type="project" value="InterPro"/>
</dbReference>
<evidence type="ECO:0000313" key="18">
    <source>
        <dbReference type="Proteomes" id="UP000694410"/>
    </source>
</evidence>
<feature type="disulfide bond" evidence="12">
    <location>
        <begin position="2157"/>
        <end position="2166"/>
    </location>
</feature>
<evidence type="ECO:0000256" key="10">
    <source>
        <dbReference type="PIRSR" id="PIRSR606689-1"/>
    </source>
</evidence>
<protein>
    <recommendedName>
        <fullName evidence="8">ADP-ribosylation factor-like protein 14</fullName>
    </recommendedName>
    <alternativeName>
        <fullName evidence="9">ADP-ribosylation factor 7</fullName>
    </alternativeName>
</protein>
<dbReference type="PROSITE" id="PS00022">
    <property type="entry name" value="EGF_1"/>
    <property type="match status" value="1"/>
</dbReference>
<keyword evidence="14" id="KW-0812">Transmembrane</keyword>
<dbReference type="InterPro" id="IPR000998">
    <property type="entry name" value="MAM_dom"/>
</dbReference>
<dbReference type="Proteomes" id="UP000694410">
    <property type="component" value="Unplaced"/>
</dbReference>
<feature type="disulfide bond" evidence="13">
    <location>
        <begin position="725"/>
        <end position="743"/>
    </location>
</feature>
<feature type="domain" description="EGF-like" evidence="15">
    <location>
        <begin position="2133"/>
        <end position="2167"/>
    </location>
</feature>
<dbReference type="CDD" id="cd00112">
    <property type="entry name" value="LDLa"/>
    <property type="match status" value="9"/>
</dbReference>
<dbReference type="PANTHER" id="PTHR23282:SF140">
    <property type="entry name" value="MAM AND LDL-RECEPTOR CLASS A DOMAIN-CONTAINING PROTEIN 1"/>
    <property type="match status" value="1"/>
</dbReference>
<dbReference type="PROSITE" id="PS01186">
    <property type="entry name" value="EGF_2"/>
    <property type="match status" value="1"/>
</dbReference>
<dbReference type="InterPro" id="IPR036055">
    <property type="entry name" value="LDL_receptor-like_sf"/>
</dbReference>
<keyword evidence="11" id="KW-0460">Magnesium</keyword>
<sequence length="2288" mass="255059">MNEVVHTSPTIGSNVEEIVVKNTHFLMWDIGGQESLRSSWNTYYSNTEFIILVVDSIDRERLSITKEELYRMLAHEDLRKAAVLIFANKQDMKGCMTAAEISAYLTLSSIKDHPWHIQSCCALTGEGLCQGLEWMTSRIGFSGKGFLRMACGTYKANSSWNSCDFETNLCRVLPEFNLHHGWIRRNGQSGMGPPYSDHSGNESAYFLSLSSEMQSSSAALRTSVFLPTDEEHLCQIRFHYWVSHMSGTFMVGLQKHSEDTVTNVWQASGELQNQWNVNTITIKSTEKYEVIFSVMLETQRQGGSVAIDDITFSEGCSVARVPQISTFELGACGWHSEQRAEPAQRDRLQAGHKIASCSFLKDSSNNTEGHFKWLDANYSALYERAHLNSSMCHCSSKNCHFQFHYSMADSSVLKAVLLMNQEEHVLWETNIMTNKEWVQVNIQLPTELENTKLVFKGALQSRGGFICLNNIQLLDAAPSEPPGFCFLRDSTCRDGQPMVPGSAGETHPDCPDGSDEDPATCSNYTLCDFETDLCGWKPLSRGDADWNIMKEQAPLDRELPGRGHTNAMGHGAFIYFSGSHQRSTKMAMSHLGSPFLVKLPPGLSCCQVRFWYQLSQDSQLSVFKRTALNGSLEKLRDISGLPEMNWTKVNIPVESVADELPFQIILRGTILTTNATVAVDDISITKECVVVNRSPPGVSQESEGETESSDANASSLYCPVGFFSCGDGECISPDKFCDFKPDCPNNHDEKKCPSVCDFERESCGWIETANADEFDWVRSSSSALPPAFQKQAPPRDHTYNKPEGHFMFILKKKNSISQIAQLRSPKFRQTGSNCTLSFWYYNYGQSVGAAELQLLVDGLKKPTVLWRTYYSEGNQWLRAVIQLGRLPHPFQFSLDKISLGIYEGVSAIDDIRFENCALPPPALSCEGPNHFWCRDTKACIDSLLVCDLVDDCGDGSDEDNCDPDLQCDFEKGLCNWEQDVWDDFDWIRIRGPTPTVNTGPLKDHTTGTARGHYLYLESSEPRQFQDKAVLLSPLFHPSGNGTCVFRFHYHMFGKEVYKLSVFQRTVSNTKGWLLWYKFGNQENRWIRQTLFISSSKPFQILVKGIVGDGFTGDIGLDDVSFLGCALYNGNLPTISTTTSGTSVPATLPMNNCTEKEFVCRASGHCIQMMQKCDFRPDCSDKSDESACVMEVCDFEDKDLCGWHQPALEQISGNYSIPIRKTFKWQLGRGANLYPEQEQHCPLTDHTTCTEEGWYLFADSSNGEFGHTADIATPVISLTGPRCKIIFWNHMNGSTIGSLEVLYKSSNKTSKLWTQSGSQGPQWNRAEVFLGIHSNFQVIFRAKRGVSYMGDVAVDDITFEDCSPLLISDKPCTSEEFMCANKYCIPKNNLCDFVNDCEDNSDESPSICSTSIGHCNFEFDLCEWKQDENDDFNWHLRTSSTAKLGTGPATDHTLQEPSGHYIFIRSSFFQLPGQKARISSPVLSRKNKNCKIIFYYHMYGAHIGSLIIYQRTTLKHEKILLNLTGNQGNFWQRKALTLSGDEDFQVVFEGIAGKGAKDGIALDDLTFSRDCLPSQEFLPAEPTGLPPTGSCSHGHRQCQNGKCYRPEQSCDFEDNCGDNTDESECGTSCTFENGRCGWQNSLADNFNWVLGVSSPQSLRPPGDHTLGNRTGHFLYLEATAIGLINEKAHVKSSIWKESSGTCVMSFWYFKSSKATGHIQVLIKTDDGIVKIWSDPGTHGDEWNKVKLHLGKLRNFEIIFEGIRTRELGGGAAIDDIEFHNCSTIGENPKECPALTDFVCGNKNCIEYQFICDYKPDCEDLSDEADCSYYTSIPGSCNFETQDQEWTTVCGLTQDTTDDFDWKISNSAVTGQTGPHTDHTPGKGRIFLYVNSSAQKEGDRARITTTKFFPASLGVCRVRFWFWMFASRQTGILKVYTVEEHGMEILMWSSSRNEENKWMYGSAVLSSNSHFRVAFEAEVGWSQPTEFALDDISFTPECIDGGPVDPRPPTCSGEQLTCAYVQQCLSLAARCNGTEECRDGSDELNCPGEMPSTTSPGSCKEAEFLCPPQGCIPSLLQCDGVPDCPRREDEVGCPIKDCSNGSLLCASTNQCIPLSQRCDGIADCVDSSLDESSCSVCPEEYCRNGGKCIIKNDIPLCQCGKGWKGNRCHIRAKPPQPPSLLQNDIWIGLGIGFLLIKITAAALYFLLKKKVPETKVQEAAISSFANPLYKDLGSSGKVKSPGYATSSAVQISVSPWYEYPFNEDVNATFPNPLYGVAAEDMEKLCSSLKT</sequence>
<dbReference type="SUPFAM" id="SSF52540">
    <property type="entry name" value="P-loop containing nucleoside triphosphate hydrolases"/>
    <property type="match status" value="1"/>
</dbReference>
<dbReference type="InterPro" id="IPR002172">
    <property type="entry name" value="LDrepeatLR_classA_rpt"/>
</dbReference>
<dbReference type="SUPFAM" id="SSF57424">
    <property type="entry name" value="LDL receptor-like module"/>
    <property type="match status" value="9"/>
</dbReference>
<feature type="disulfide bond" evidence="13">
    <location>
        <begin position="718"/>
        <end position="730"/>
    </location>
</feature>
<evidence type="ECO:0000256" key="12">
    <source>
        <dbReference type="PROSITE-ProRule" id="PRU00076"/>
    </source>
</evidence>
<dbReference type="InterPro" id="IPR051560">
    <property type="entry name" value="MAM_domain-containing"/>
</dbReference>
<keyword evidence="11" id="KW-0479">Metal-binding</keyword>
<keyword evidence="14" id="KW-1133">Transmembrane helix</keyword>
<feature type="transmembrane region" description="Helical" evidence="14">
    <location>
        <begin position="2183"/>
        <end position="2205"/>
    </location>
</feature>
<comment type="similarity">
    <text evidence="1">Belongs to the small GTPase superfamily. Arf family.</text>
</comment>
<feature type="domain" description="MAM" evidence="16">
    <location>
        <begin position="1626"/>
        <end position="1782"/>
    </location>
</feature>
<dbReference type="GO" id="GO:0030010">
    <property type="term" value="P:establishment of cell polarity"/>
    <property type="evidence" value="ECO:0007669"/>
    <property type="project" value="UniProtKB-ARBA"/>
</dbReference>
<proteinExistence type="inferred from homology"/>
<feature type="binding site" evidence="10">
    <location>
        <begin position="88"/>
        <end position="91"/>
    </location>
    <ligand>
        <name>GTP</name>
        <dbReference type="ChEBI" id="CHEBI:37565"/>
    </ligand>
</feature>
<feature type="disulfide bond" evidence="13">
    <location>
        <begin position="2076"/>
        <end position="2091"/>
    </location>
</feature>
<keyword evidence="12" id="KW-0245">EGF-like domain</keyword>
<evidence type="ECO:0000256" key="14">
    <source>
        <dbReference type="SAM" id="Phobius"/>
    </source>
</evidence>
<feature type="disulfide bond" evidence="13">
    <location>
        <begin position="1609"/>
        <end position="1624"/>
    </location>
</feature>
<reference evidence="17" key="1">
    <citation type="submission" date="2025-08" db="UniProtKB">
        <authorList>
            <consortium name="Ensembl"/>
        </authorList>
    </citation>
    <scope>IDENTIFICATION</scope>
</reference>
<organism evidence="17 18">
    <name type="scientific">Cyanistes caeruleus</name>
    <name type="common">Eurasian blue tit</name>
    <name type="synonym">Parus caeruleus</name>
    <dbReference type="NCBI Taxonomy" id="156563"/>
    <lineage>
        <taxon>Eukaryota</taxon>
        <taxon>Metazoa</taxon>
        <taxon>Chordata</taxon>
        <taxon>Craniata</taxon>
        <taxon>Vertebrata</taxon>
        <taxon>Euteleostomi</taxon>
        <taxon>Archelosauria</taxon>
        <taxon>Archosauria</taxon>
        <taxon>Dinosauria</taxon>
        <taxon>Saurischia</taxon>
        <taxon>Theropoda</taxon>
        <taxon>Coelurosauria</taxon>
        <taxon>Aves</taxon>
        <taxon>Neognathae</taxon>
        <taxon>Neoaves</taxon>
        <taxon>Telluraves</taxon>
        <taxon>Australaves</taxon>
        <taxon>Passeriformes</taxon>
        <taxon>Paridae</taxon>
        <taxon>Cyanistes</taxon>
    </lineage>
</organism>
<reference evidence="17" key="2">
    <citation type="submission" date="2025-09" db="UniProtKB">
        <authorList>
            <consortium name="Ensembl"/>
        </authorList>
    </citation>
    <scope>IDENTIFICATION</scope>
</reference>
<dbReference type="SUPFAM" id="SSF57196">
    <property type="entry name" value="EGF/Laminin"/>
    <property type="match status" value="1"/>
</dbReference>
<dbReference type="SMART" id="SM00192">
    <property type="entry name" value="LDLa"/>
    <property type="match status" value="10"/>
</dbReference>
<evidence type="ECO:0000259" key="16">
    <source>
        <dbReference type="PROSITE" id="PS50060"/>
    </source>
</evidence>
<gene>
    <name evidence="17" type="primary">MALRD1</name>
</gene>
<feature type="disulfide bond" evidence="13">
    <location>
        <begin position="1590"/>
        <end position="1602"/>
    </location>
</feature>
<evidence type="ECO:0000256" key="7">
    <source>
        <dbReference type="ARBA" id="ARBA00061881"/>
    </source>
</evidence>
<feature type="disulfide bond" evidence="13">
    <location>
        <begin position="2057"/>
        <end position="2069"/>
    </location>
</feature>
<evidence type="ECO:0000259" key="15">
    <source>
        <dbReference type="PROSITE" id="PS50026"/>
    </source>
</evidence>
<dbReference type="PRINTS" id="PR00261">
    <property type="entry name" value="LDLRECEPTOR"/>
</dbReference>
<dbReference type="SMART" id="SM00137">
    <property type="entry name" value="MAM"/>
    <property type="match status" value="9"/>
</dbReference>
<dbReference type="PROSITE" id="PS50068">
    <property type="entry name" value="LDLRA_2"/>
    <property type="match status" value="9"/>
</dbReference>
<dbReference type="Gene3D" id="4.10.400.10">
    <property type="entry name" value="Low-density Lipoprotein Receptor"/>
    <property type="match status" value="9"/>
</dbReference>
<dbReference type="Gene3D" id="2.60.120.200">
    <property type="match status" value="9"/>
</dbReference>
<dbReference type="FunFam" id="2.60.120.200:FF:000182">
    <property type="entry name" value="MAM and LDL-receptor class A domain-containing protein 1"/>
    <property type="match status" value="1"/>
</dbReference>
<evidence type="ECO:0000256" key="2">
    <source>
        <dbReference type="ARBA" id="ARBA00022737"/>
    </source>
</evidence>
<feature type="disulfide bond" evidence="13">
    <location>
        <begin position="946"/>
        <end position="961"/>
    </location>
</feature>
<evidence type="ECO:0000256" key="1">
    <source>
        <dbReference type="ARBA" id="ARBA00010290"/>
    </source>
</evidence>
<keyword evidence="5 12" id="KW-1015">Disulfide bond</keyword>
<dbReference type="Ensembl" id="ENSCCET00000024366.1">
    <property type="protein sequence ID" value="ENSCCEP00000015720.1"/>
    <property type="gene ID" value="ENSCCEG00000014825.1"/>
</dbReference>
<comment type="function">
    <text evidence="6">GTPase that recruits MYO1E to MHC class II-containing vesicles via the effector protein ARL14EP and hence controls the movement of these vesicles along the actin cytoskeleton in dendritic cells.</text>
</comment>
<keyword evidence="14" id="KW-0472">Membrane</keyword>
<dbReference type="PROSITE" id="PS50060">
    <property type="entry name" value="MAM_2"/>
    <property type="match status" value="9"/>
</dbReference>
<feature type="disulfide bond" evidence="13">
    <location>
        <begin position="1597"/>
        <end position="1615"/>
    </location>
</feature>
<accession>A0A8C0V220</accession>